<evidence type="ECO:0000313" key="1">
    <source>
        <dbReference type="EMBL" id="DAD66668.1"/>
    </source>
</evidence>
<dbReference type="EMBL" id="BK014662">
    <property type="protein sequence ID" value="DAD66668.1"/>
    <property type="molecule type" value="Genomic_DNA"/>
</dbReference>
<organism evidence="1">
    <name type="scientific">Myoviridae sp. ctPuP5</name>
    <dbReference type="NCBI Taxonomy" id="2823543"/>
    <lineage>
        <taxon>Viruses</taxon>
        <taxon>Duplodnaviria</taxon>
        <taxon>Heunggongvirae</taxon>
        <taxon>Uroviricota</taxon>
        <taxon>Caudoviricetes</taxon>
    </lineage>
</organism>
<sequence>MRKKVIGYQLKENGKPLKCYKNGKLVIALENNNVFMTSKDVNDFIEYYNVNMRNVEIVKVFEGDIKLPCYIDSYSYRGNI</sequence>
<accession>A0A8S5L9P8</accession>
<protein>
    <submittedName>
        <fullName evidence="1">Uncharacterized protein</fullName>
    </submittedName>
</protein>
<reference evidence="1" key="1">
    <citation type="journal article" date="2021" name="Proc. Natl. Acad. Sci. U.S.A.">
        <title>A Catalog of Tens of Thousands of Viruses from Human Metagenomes Reveals Hidden Associations with Chronic Diseases.</title>
        <authorList>
            <person name="Tisza M.J."/>
            <person name="Buck C.B."/>
        </authorList>
    </citation>
    <scope>NUCLEOTIDE SEQUENCE</scope>
    <source>
        <strain evidence="1">CtPuP5</strain>
    </source>
</reference>
<name>A0A8S5L9P8_9CAUD</name>
<proteinExistence type="predicted"/>